<evidence type="ECO:0000313" key="2">
    <source>
        <dbReference type="Proteomes" id="UP000076096"/>
    </source>
</evidence>
<accession>A0A143C2N0</accession>
<dbReference type="AlphaFoldDB" id="A0A143C2N0"/>
<dbReference type="EMBL" id="CP015098">
    <property type="protein sequence ID" value="AMW11737.1"/>
    <property type="molecule type" value="Genomic_DNA"/>
</dbReference>
<name>A0A143C2N0_9ACTN</name>
<gene>
    <name evidence="1" type="ORF">A4E84_20890</name>
</gene>
<keyword evidence="2" id="KW-1185">Reference proteome</keyword>
<protein>
    <submittedName>
        <fullName evidence="1">Uncharacterized protein</fullName>
    </submittedName>
</protein>
<reference evidence="2" key="1">
    <citation type="submission" date="2016-04" db="EMBL/GenBank/DDBJ databases">
        <authorList>
            <person name="Zhang B."/>
        </authorList>
    </citation>
    <scope>NUCLEOTIDE SEQUENCE [LARGE SCALE GENOMIC DNA]</scope>
    <source>
        <strain evidence="2">S10</strain>
    </source>
</reference>
<dbReference type="Proteomes" id="UP000076096">
    <property type="component" value="Chromosome"/>
</dbReference>
<dbReference type="KEGG" id="stsi:A4E84_20890"/>
<evidence type="ECO:0000313" key="1">
    <source>
        <dbReference type="EMBL" id="AMW11737.1"/>
    </source>
</evidence>
<proteinExistence type="predicted"/>
<organism evidence="1 2">
    <name type="scientific">Streptomyces qaidamensis</name>
    <dbReference type="NCBI Taxonomy" id="1783515"/>
    <lineage>
        <taxon>Bacteria</taxon>
        <taxon>Bacillati</taxon>
        <taxon>Actinomycetota</taxon>
        <taxon>Actinomycetes</taxon>
        <taxon>Kitasatosporales</taxon>
        <taxon>Streptomycetaceae</taxon>
        <taxon>Streptomyces</taxon>
        <taxon>Streptomyces aurantiacus group</taxon>
    </lineage>
</organism>
<sequence length="154" mass="16436">MCSTASGEGDRERGRVDEREDELLADELAALASVAGGWGGLTRFVAKLMRKNVHEIDLDVALPFEDTVERVAHVLGRAGRRVHLLSEPRTEQRMIRVVAGGGVGGMNPVVVTALVTKGGASDSQVRLRAAAKEGLIRQRAGEQTAIRLAALLDS</sequence>